<comment type="caution">
    <text evidence="8">The sequence shown here is derived from an EMBL/GenBank/DDBJ whole genome shotgun (WGS) entry which is preliminary data.</text>
</comment>
<dbReference type="GO" id="GO:0015086">
    <property type="term" value="F:cadmium ion transmembrane transporter activity"/>
    <property type="evidence" value="ECO:0007669"/>
    <property type="project" value="TreeGrafter"/>
</dbReference>
<keyword evidence="2" id="KW-0813">Transport</keyword>
<comment type="subcellular location">
    <subcellularLocation>
        <location evidence="1">Membrane</location>
        <topology evidence="1">Multi-pass membrane protein</topology>
    </subcellularLocation>
</comment>
<name>A0A178XTZ4_SINSA</name>
<feature type="transmembrane region" description="Helical" evidence="7">
    <location>
        <begin position="153"/>
        <end position="173"/>
    </location>
</feature>
<dbReference type="Pfam" id="PF01566">
    <property type="entry name" value="Nramp"/>
    <property type="match status" value="1"/>
</dbReference>
<feature type="transmembrane region" description="Helical" evidence="7">
    <location>
        <begin position="342"/>
        <end position="361"/>
    </location>
</feature>
<evidence type="ECO:0000313" key="9">
    <source>
        <dbReference type="Proteomes" id="UP000078507"/>
    </source>
</evidence>
<dbReference type="GO" id="GO:0005384">
    <property type="term" value="F:manganese ion transmembrane transporter activity"/>
    <property type="evidence" value="ECO:0007669"/>
    <property type="project" value="TreeGrafter"/>
</dbReference>
<organism evidence="8 9">
    <name type="scientific">Sinorhizobium saheli</name>
    <dbReference type="NCBI Taxonomy" id="36856"/>
    <lineage>
        <taxon>Bacteria</taxon>
        <taxon>Pseudomonadati</taxon>
        <taxon>Pseudomonadota</taxon>
        <taxon>Alphaproteobacteria</taxon>
        <taxon>Hyphomicrobiales</taxon>
        <taxon>Rhizobiaceae</taxon>
        <taxon>Sinorhizobium/Ensifer group</taxon>
        <taxon>Sinorhizobium</taxon>
    </lineage>
</organism>
<evidence type="ECO:0000256" key="4">
    <source>
        <dbReference type="ARBA" id="ARBA00022847"/>
    </source>
</evidence>
<dbReference type="STRING" id="36856.ATB98_05265"/>
<feature type="transmembrane region" description="Helical" evidence="7">
    <location>
        <begin position="406"/>
        <end position="427"/>
    </location>
</feature>
<keyword evidence="4" id="KW-0769">Symport</keyword>
<sequence>MSKREAAGEDAGKRDGVGRALGLGLITGAADDDCSAIGTYASAGARFGTDILWTAPVTLPMMYAVVYLSSKLGQVSGRGLFHVIKDFYPRWLLWAVLIGVLIGNTIEAAADLGGMAAAIGMFVPLPAPLLVAGVAAIIFALQLYGSYTFIRNVFRWLALALLAYVGSAVLAQPDAAAILRGTLVPKAEFSREFLSILVAIIGTTLSAYLYTWQSNEEVEEEIGKGRTTVEERKGATAGELRRSRRDILIGMTFSNLIMYFIILSTGATLYEAGEHDIETAVQAAEALRPLAGEAAGVLFAAGIIGVGFLAVPVMTTGAAYDLAQAMGWRHSLHAKPGEARKFYIVTGVFTLIAVALNFLGFNPMKALVWSGIVQGFSTPPLLLLILLMTNNRRIMGDHVNSASTNVLGWVTTVAIFSASIGLIATWFI</sequence>
<evidence type="ECO:0008006" key="10">
    <source>
        <dbReference type="Google" id="ProtNLM"/>
    </source>
</evidence>
<dbReference type="RefSeq" id="WP_066878176.1">
    <property type="nucleotide sequence ID" value="NZ_LNQB01000093.1"/>
</dbReference>
<keyword evidence="6 7" id="KW-0472">Membrane</keyword>
<reference evidence="8 9" key="1">
    <citation type="submission" date="2015-11" db="EMBL/GenBank/DDBJ databases">
        <title>Ensifer anhuiense sp. nov., an effective nitrogen fixation bacterium with Glycine soja.</title>
        <authorList>
            <person name="Yan H."/>
            <person name="Chen W."/>
        </authorList>
    </citation>
    <scope>NUCLEOTIDE SEQUENCE [LARGE SCALE GENOMIC DNA]</scope>
    <source>
        <strain evidence="8 9">LMG 7837</strain>
    </source>
</reference>
<feature type="transmembrane region" description="Helical" evidence="7">
    <location>
        <begin position="91"/>
        <end position="110"/>
    </location>
</feature>
<dbReference type="OrthoDB" id="9787548at2"/>
<feature type="transmembrane region" description="Helical" evidence="7">
    <location>
        <begin position="193"/>
        <end position="212"/>
    </location>
</feature>
<evidence type="ECO:0000313" key="8">
    <source>
        <dbReference type="EMBL" id="OAP38770.1"/>
    </source>
</evidence>
<accession>A0A178XTZ4</accession>
<gene>
    <name evidence="8" type="ORF">ATB98_05265</name>
</gene>
<proteinExistence type="predicted"/>
<evidence type="ECO:0000256" key="5">
    <source>
        <dbReference type="ARBA" id="ARBA00022989"/>
    </source>
</evidence>
<dbReference type="GO" id="GO:0034755">
    <property type="term" value="P:iron ion transmembrane transport"/>
    <property type="evidence" value="ECO:0007669"/>
    <property type="project" value="TreeGrafter"/>
</dbReference>
<evidence type="ECO:0000256" key="6">
    <source>
        <dbReference type="ARBA" id="ARBA00023136"/>
    </source>
</evidence>
<dbReference type="PANTHER" id="PTHR11706">
    <property type="entry name" value="SOLUTE CARRIER PROTEIN FAMILY 11 MEMBER"/>
    <property type="match status" value="1"/>
</dbReference>
<dbReference type="NCBIfam" id="NF037982">
    <property type="entry name" value="Nramp_1"/>
    <property type="match status" value="1"/>
</dbReference>
<keyword evidence="9" id="KW-1185">Reference proteome</keyword>
<evidence type="ECO:0000256" key="3">
    <source>
        <dbReference type="ARBA" id="ARBA00022692"/>
    </source>
</evidence>
<feature type="transmembrane region" description="Helical" evidence="7">
    <location>
        <begin position="51"/>
        <end position="70"/>
    </location>
</feature>
<dbReference type="Proteomes" id="UP000078507">
    <property type="component" value="Unassembled WGS sequence"/>
</dbReference>
<evidence type="ECO:0000256" key="2">
    <source>
        <dbReference type="ARBA" id="ARBA00022448"/>
    </source>
</evidence>
<evidence type="ECO:0000256" key="7">
    <source>
        <dbReference type="SAM" id="Phobius"/>
    </source>
</evidence>
<feature type="transmembrane region" description="Helical" evidence="7">
    <location>
        <begin position="247"/>
        <end position="270"/>
    </location>
</feature>
<feature type="transmembrane region" description="Helical" evidence="7">
    <location>
        <begin position="116"/>
        <end position="141"/>
    </location>
</feature>
<evidence type="ECO:0000256" key="1">
    <source>
        <dbReference type="ARBA" id="ARBA00004141"/>
    </source>
</evidence>
<dbReference type="GO" id="GO:0005886">
    <property type="term" value="C:plasma membrane"/>
    <property type="evidence" value="ECO:0007669"/>
    <property type="project" value="TreeGrafter"/>
</dbReference>
<feature type="transmembrane region" description="Helical" evidence="7">
    <location>
        <begin position="297"/>
        <end position="322"/>
    </location>
</feature>
<feature type="transmembrane region" description="Helical" evidence="7">
    <location>
        <begin position="367"/>
        <end position="386"/>
    </location>
</feature>
<dbReference type="InterPro" id="IPR001046">
    <property type="entry name" value="NRAMP_fam"/>
</dbReference>
<dbReference type="AlphaFoldDB" id="A0A178XTZ4"/>
<keyword evidence="5 7" id="KW-1133">Transmembrane helix</keyword>
<protein>
    <recommendedName>
        <fullName evidence="10">Iron transporter</fullName>
    </recommendedName>
</protein>
<dbReference type="PANTHER" id="PTHR11706:SF33">
    <property type="entry name" value="NATURAL RESISTANCE-ASSOCIATED MACROPHAGE PROTEIN 2"/>
    <property type="match status" value="1"/>
</dbReference>
<keyword evidence="3 7" id="KW-0812">Transmembrane</keyword>
<dbReference type="GO" id="GO:0015293">
    <property type="term" value="F:symporter activity"/>
    <property type="evidence" value="ECO:0007669"/>
    <property type="project" value="UniProtKB-KW"/>
</dbReference>
<dbReference type="EMBL" id="LNQB01000093">
    <property type="protein sequence ID" value="OAP38770.1"/>
    <property type="molecule type" value="Genomic_DNA"/>
</dbReference>